<accession>A0AC35F7D9</accession>
<dbReference type="WBParaSite" id="PS1159_v2.g13837.t1">
    <property type="protein sequence ID" value="PS1159_v2.g13837.t1"/>
    <property type="gene ID" value="PS1159_v2.g13837"/>
</dbReference>
<dbReference type="Proteomes" id="UP000887580">
    <property type="component" value="Unplaced"/>
</dbReference>
<organism evidence="1 2">
    <name type="scientific">Panagrolaimus sp. PS1159</name>
    <dbReference type="NCBI Taxonomy" id="55785"/>
    <lineage>
        <taxon>Eukaryota</taxon>
        <taxon>Metazoa</taxon>
        <taxon>Ecdysozoa</taxon>
        <taxon>Nematoda</taxon>
        <taxon>Chromadorea</taxon>
        <taxon>Rhabditida</taxon>
        <taxon>Tylenchina</taxon>
        <taxon>Panagrolaimomorpha</taxon>
        <taxon>Panagrolaimoidea</taxon>
        <taxon>Panagrolaimidae</taxon>
        <taxon>Panagrolaimus</taxon>
    </lineage>
</organism>
<protein>
    <submittedName>
        <fullName evidence="2">DUF38 domain-containing protein</fullName>
    </submittedName>
</protein>
<evidence type="ECO:0000313" key="1">
    <source>
        <dbReference type="Proteomes" id="UP000887580"/>
    </source>
</evidence>
<proteinExistence type="predicted"/>
<sequence>MKRRHSSDDGDSGCPPSEIHQINIIPRDFPIEIPRRLIIRRDFPSDVLKYMKLNAKPRMSVKLMEICKYFKHREFPFFVIKLIKHCWGQWTYITLDNTTFTTNTLAEIPDNLWITERIIVSISEIDFTAFINKIIVSDVESIHFVSQTIPFNKFKHLCANVKDFTSISSYLKDDEGNDICLEEVLESLPNLEDLYLNLHCPSITSLERVNQVVSPKLKIFRLDNFLENFNFGIFADFMLQHPSIKYTINSNQHLPAEYMLQLQIHVSRIIFGWDCHFLPPMISYFEQSHTSFRALALLHQRYILIQQSRRLQELQ</sequence>
<reference evidence="2" key="1">
    <citation type="submission" date="2022-11" db="UniProtKB">
        <authorList>
            <consortium name="WormBaseParasite"/>
        </authorList>
    </citation>
    <scope>IDENTIFICATION</scope>
</reference>
<evidence type="ECO:0000313" key="2">
    <source>
        <dbReference type="WBParaSite" id="PS1159_v2.g13837.t1"/>
    </source>
</evidence>
<name>A0AC35F7D9_9BILA</name>